<proteinExistence type="predicted"/>
<dbReference type="KEGG" id="uam:UABAM_01173"/>
<reference evidence="2 3" key="1">
    <citation type="submission" date="2019-08" db="EMBL/GenBank/DDBJ databases">
        <title>Complete genome sequence of Candidatus Uab amorphum.</title>
        <authorList>
            <person name="Shiratori T."/>
            <person name="Suzuki S."/>
            <person name="Kakizawa Y."/>
            <person name="Ishida K."/>
        </authorList>
    </citation>
    <scope>NUCLEOTIDE SEQUENCE [LARGE SCALE GENOMIC DNA]</scope>
    <source>
        <strain evidence="2 3">SRT547</strain>
    </source>
</reference>
<organism evidence="2 3">
    <name type="scientific">Uabimicrobium amorphum</name>
    <dbReference type="NCBI Taxonomy" id="2596890"/>
    <lineage>
        <taxon>Bacteria</taxon>
        <taxon>Pseudomonadati</taxon>
        <taxon>Planctomycetota</taxon>
        <taxon>Candidatus Uabimicrobiia</taxon>
        <taxon>Candidatus Uabimicrobiales</taxon>
        <taxon>Candidatus Uabimicrobiaceae</taxon>
        <taxon>Candidatus Uabimicrobium</taxon>
    </lineage>
</organism>
<evidence type="ECO:0000256" key="1">
    <source>
        <dbReference type="SAM" id="SignalP"/>
    </source>
</evidence>
<gene>
    <name evidence="2" type="ORF">UABAM_01173</name>
</gene>
<name>A0A5S9IKP4_UABAM</name>
<dbReference type="OrthoDB" id="220961at2"/>
<dbReference type="EMBL" id="AP019860">
    <property type="protein sequence ID" value="BBM82830.1"/>
    <property type="molecule type" value="Genomic_DNA"/>
</dbReference>
<protein>
    <recommendedName>
        <fullName evidence="4">Squalene cyclase C-terminal domain-containing protein</fullName>
    </recommendedName>
</protein>
<dbReference type="InterPro" id="IPR008930">
    <property type="entry name" value="Terpenoid_cyclase/PrenylTrfase"/>
</dbReference>
<keyword evidence="1" id="KW-0732">Signal</keyword>
<feature type="chain" id="PRO_5024801244" description="Squalene cyclase C-terminal domain-containing protein" evidence="1">
    <location>
        <begin position="19"/>
        <end position="353"/>
    </location>
</feature>
<feature type="signal peptide" evidence="1">
    <location>
        <begin position="1"/>
        <end position="18"/>
    </location>
</feature>
<sequence length="353" mass="39858">MKKSLCILMLSTTIVAFAANVQQTEINSTVNSGVAYLLKKQKRNGSWEGPGKTALVVFTLLKSGVNPKTRAIRAGFSSLWQRPPRTTYGVSLTIMALDYYRRKVPKFPKRMQLLLKVMVKKLLAARSNDYWSYSTHSSSKDLSNTQFAVFALRSAVRLGVKISDKIWLRLLEALLRAQKNGHEVVGVIGGSKNEYYKSDTQHYARGWGYTAKASSTGSMTAAGVCCLLIIREHLSTTKKYARAHKMLTKGIEDGMAWLALHFTVETNPSRSRHHKNWHYYYLYGLERVGSLIGWDLIGRFEWYALGASYLVRHQRDGHWKDMVTTCFALLFLVKATLPATLPVKETIRIITPG</sequence>
<accession>A0A5S9IKP4</accession>
<dbReference type="RefSeq" id="WP_151967057.1">
    <property type="nucleotide sequence ID" value="NZ_AP019860.1"/>
</dbReference>
<dbReference type="Gene3D" id="1.50.10.20">
    <property type="match status" value="1"/>
</dbReference>
<dbReference type="Proteomes" id="UP000326354">
    <property type="component" value="Chromosome"/>
</dbReference>
<evidence type="ECO:0000313" key="2">
    <source>
        <dbReference type="EMBL" id="BBM82830.1"/>
    </source>
</evidence>
<evidence type="ECO:0008006" key="4">
    <source>
        <dbReference type="Google" id="ProtNLM"/>
    </source>
</evidence>
<dbReference type="AlphaFoldDB" id="A0A5S9IKP4"/>
<keyword evidence="3" id="KW-1185">Reference proteome</keyword>
<dbReference type="SUPFAM" id="SSF48239">
    <property type="entry name" value="Terpenoid cyclases/Protein prenyltransferases"/>
    <property type="match status" value="1"/>
</dbReference>
<evidence type="ECO:0000313" key="3">
    <source>
        <dbReference type="Proteomes" id="UP000326354"/>
    </source>
</evidence>